<gene>
    <name evidence="4" type="ORF">SAMN02745196_00972</name>
</gene>
<evidence type="ECO:0000313" key="5">
    <source>
        <dbReference type="Proteomes" id="UP000184526"/>
    </source>
</evidence>
<sequence>MKKKFKLMSIFLVFLFLVNFMTPINAMAFEGEEEALLKEINEIRAEISNNSDVDYLRYLTFRALDEPIDINNLYLGDTKRPLVYCQNIIKLFAAKADFTKEENSIYVNELKESLGEKGFILDKAAEAMRVDLDLKGTSLGIIALNMVKEDYDKDLAFRVLCKYIDKESDGTDSNSIQSLCLSLIALKAFDNGDEYINKVKEKLQYCNTEGKITGEYCDDFGCESEQEIFYNSLMIQALVALGEDPTSEEWTDEGKNLLDGLRDFEVRNESEKISKLAALVDYYNFKYKSKPSMYFQEYKTVYPKSIKFNEERIKCKIGKETELDFQVYDNNGDLMALKDVVLKSSDEGIISINNDKILPLKEGVATIEVSLKDHGNIKTSIEVEAYSPKVSTIEIKVNEEELPLKVKDNTTLSILTLDEDGDEVKDSKVIFESDNEKVAIVNEGGVVFGKNEGFVNIKAYVKDNESVSTSIKIQVTKSLGLDEITKDQEALVKKQIDDLLLHYKEQVSVEGIASLALSKFSVDKKIYISRNLATCYDYAKALFALKGSNGDFTNYNGRNLLEELASSQVKEGEDKGLFIKNYLDKTNLAYQSYAVLALDLCGCKYDKDAALEGIIKLYKNGKYNVNSFSDAESKAVFITMLAGCKRTKEIDKITKEIVTEFKNDFNNNVALNSRMEPRAISMVIEALVANNISPMGKSFTNKEGKNLVDNLLKYRSTKLKYEEKIGGFTNGKGEVTYDESTSYGFTALTELYTKKSIFGVKSSLEMEEEDPPVITIEGIKNNELYRDDVNVKITSTKGNNWTATLNDKPFKGEEISHSGIYTLVVQAIDENGNKSSETLKFIIDKNPKSNIRVRIEGRDKILLNEDVMVGDGIENILDLLKLSVGCDGVEGKSKGDSGYFVTSILGTVQGDNYGWCYALVKDNTINMPMVSMDNFKELKDKDGNMQYDELIFFIADYIDANIITKLPKLEYRINDDKINLKLSTSDGVVKNKPVIINKKDYTTDDNGEINLEKKTINGDVLEIYIGERDEEKGGILIVPLNFKITLENTKKILPQLEYKENKNEVTLKFFSNEGVLKNQLVMINGDKYKTDDNGEITLQQKNLKDRTLKIALSDEKIILTNFDVKLQSIKEEAKDDSIKEEDLNENNTKNESSKEEVNNSVSSIENKKEESNNSVSESIENNVSKDEFITVKEESSLQNNRDKNPIYNQLLSIGEITTANKIENKTSNEVNKWTDITTSKKDENDTESKKIEEETKENKSEIKKENTSEKKKEDKNESELIAKNTDKIKIIAVIVAFLIIVAGVLIVRKKKYN</sequence>
<proteinExistence type="predicted"/>
<evidence type="ECO:0000259" key="3">
    <source>
        <dbReference type="Pfam" id="PF02368"/>
    </source>
</evidence>
<feature type="transmembrane region" description="Helical" evidence="2">
    <location>
        <begin position="1288"/>
        <end position="1307"/>
    </location>
</feature>
<reference evidence="4 5" key="1">
    <citation type="submission" date="2016-11" db="EMBL/GenBank/DDBJ databases">
        <authorList>
            <person name="Jaros S."/>
            <person name="Januszkiewicz K."/>
            <person name="Wedrychowicz H."/>
        </authorList>
    </citation>
    <scope>NUCLEOTIDE SEQUENCE [LARGE SCALE GENOMIC DNA]</scope>
    <source>
        <strain evidence="4 5">DSM 3089</strain>
    </source>
</reference>
<dbReference type="EMBL" id="FQXP01000004">
    <property type="protein sequence ID" value="SHH67302.1"/>
    <property type="molecule type" value="Genomic_DNA"/>
</dbReference>
<dbReference type="InterPro" id="IPR008964">
    <property type="entry name" value="Invasin/intimin_cell_adhesion"/>
</dbReference>
<dbReference type="RefSeq" id="WP_072830667.1">
    <property type="nucleotide sequence ID" value="NZ_FQXP01000004.1"/>
</dbReference>
<feature type="domain" description="BIG2" evidence="3">
    <location>
        <begin position="408"/>
        <end position="468"/>
    </location>
</feature>
<feature type="region of interest" description="Disordered" evidence="1">
    <location>
        <begin position="1240"/>
        <end position="1279"/>
    </location>
</feature>
<evidence type="ECO:0000256" key="1">
    <source>
        <dbReference type="SAM" id="MobiDB-lite"/>
    </source>
</evidence>
<evidence type="ECO:0000256" key="2">
    <source>
        <dbReference type="SAM" id="Phobius"/>
    </source>
</evidence>
<dbReference type="Gene3D" id="2.60.40.10">
    <property type="entry name" value="Immunoglobulins"/>
    <property type="match status" value="1"/>
</dbReference>
<name>A0A1M5UWF0_9CLOT</name>
<keyword evidence="2" id="KW-0472">Membrane</keyword>
<keyword evidence="5" id="KW-1185">Reference proteome</keyword>
<keyword evidence="2" id="KW-0812">Transmembrane</keyword>
<organism evidence="4 5">
    <name type="scientific">Clostridium collagenovorans DSM 3089</name>
    <dbReference type="NCBI Taxonomy" id="1121306"/>
    <lineage>
        <taxon>Bacteria</taxon>
        <taxon>Bacillati</taxon>
        <taxon>Bacillota</taxon>
        <taxon>Clostridia</taxon>
        <taxon>Eubacteriales</taxon>
        <taxon>Clostridiaceae</taxon>
        <taxon>Clostridium</taxon>
    </lineage>
</organism>
<dbReference type="OrthoDB" id="1870898at2"/>
<dbReference type="Pfam" id="PF02368">
    <property type="entry name" value="Big_2"/>
    <property type="match status" value="1"/>
</dbReference>
<dbReference type="InterPro" id="IPR013783">
    <property type="entry name" value="Ig-like_fold"/>
</dbReference>
<dbReference type="SUPFAM" id="SSF49373">
    <property type="entry name" value="Invasin/intimin cell-adhesion fragments"/>
    <property type="match status" value="1"/>
</dbReference>
<keyword evidence="2" id="KW-1133">Transmembrane helix</keyword>
<accession>A0A1M5UWF0</accession>
<evidence type="ECO:0000313" key="4">
    <source>
        <dbReference type="EMBL" id="SHH67302.1"/>
    </source>
</evidence>
<dbReference type="STRING" id="1121306.SAMN02745196_00972"/>
<dbReference type="InterPro" id="IPR003343">
    <property type="entry name" value="Big_2"/>
</dbReference>
<dbReference type="Gene3D" id="2.60.40.1080">
    <property type="match status" value="2"/>
</dbReference>
<protein>
    <submittedName>
        <fullName evidence="4">Ig-like domain (Group 2)</fullName>
    </submittedName>
</protein>
<feature type="region of interest" description="Disordered" evidence="1">
    <location>
        <begin position="1133"/>
        <end position="1179"/>
    </location>
</feature>
<dbReference type="Proteomes" id="UP000184526">
    <property type="component" value="Unassembled WGS sequence"/>
</dbReference>